<evidence type="ECO:0000313" key="2">
    <source>
        <dbReference type="Proteomes" id="UP000324800"/>
    </source>
</evidence>
<dbReference type="AlphaFoldDB" id="A0A5J4VWK7"/>
<dbReference type="Proteomes" id="UP000324800">
    <property type="component" value="Unassembled WGS sequence"/>
</dbReference>
<accession>A0A5J4VWK7</accession>
<organism evidence="1 2">
    <name type="scientific">Streblomastix strix</name>
    <dbReference type="NCBI Taxonomy" id="222440"/>
    <lineage>
        <taxon>Eukaryota</taxon>
        <taxon>Metamonada</taxon>
        <taxon>Preaxostyla</taxon>
        <taxon>Oxymonadida</taxon>
        <taxon>Streblomastigidae</taxon>
        <taxon>Streblomastix</taxon>
    </lineage>
</organism>
<comment type="caution">
    <text evidence="1">The sequence shown here is derived from an EMBL/GenBank/DDBJ whole genome shotgun (WGS) entry which is preliminary data.</text>
</comment>
<dbReference type="EMBL" id="SNRW01004587">
    <property type="protein sequence ID" value="KAA6386928.1"/>
    <property type="molecule type" value="Genomic_DNA"/>
</dbReference>
<reference evidence="1 2" key="1">
    <citation type="submission" date="2019-03" db="EMBL/GenBank/DDBJ databases">
        <title>Single cell metagenomics reveals metabolic interactions within the superorganism composed of flagellate Streblomastix strix and complex community of Bacteroidetes bacteria on its surface.</title>
        <authorList>
            <person name="Treitli S.C."/>
            <person name="Kolisko M."/>
            <person name="Husnik F."/>
            <person name="Keeling P."/>
            <person name="Hampl V."/>
        </authorList>
    </citation>
    <scope>NUCLEOTIDE SEQUENCE [LARGE SCALE GENOMIC DNA]</scope>
    <source>
        <strain evidence="1">ST1C</strain>
    </source>
</reference>
<proteinExistence type="predicted"/>
<name>A0A5J4VWK7_9EUKA</name>
<evidence type="ECO:0000313" key="1">
    <source>
        <dbReference type="EMBL" id="KAA6386928.1"/>
    </source>
</evidence>
<gene>
    <name evidence="1" type="ORF">EZS28_017545</name>
</gene>
<protein>
    <submittedName>
        <fullName evidence="1">Uncharacterized protein</fullName>
    </submittedName>
</protein>
<sequence length="117" mass="13595">MIQIPKLLRSLTILVTFRLGIHIDLDVNQQILEVRHWSKQCLRQIQFNVDEQDQSQLFNIGYGRVITISLSTSGGVCEKQDMEIFYGLRSIYDFLREQHQGRSNYGQPSFQPLPLLA</sequence>